<dbReference type="InterPro" id="IPR004835">
    <property type="entry name" value="Chitin_synth"/>
</dbReference>
<dbReference type="Pfam" id="PF03142">
    <property type="entry name" value="Chitin_synth_2"/>
    <property type="match status" value="1"/>
</dbReference>
<protein>
    <recommendedName>
        <fullName evidence="2">chitin synthase</fullName>
        <ecNumber evidence="2">2.4.1.16</ecNumber>
    </recommendedName>
</protein>
<comment type="caution">
    <text evidence="10">The sequence shown here is derived from an EMBL/GenBank/DDBJ whole genome shotgun (WGS) entry which is preliminary data.</text>
</comment>
<sequence>MDDSMSAFDINKMSSGNNAANSHNNSNSNNNNNNGETNNNEQQPGYASAHSLAAAQGGESPTTKKWDVFLLTTNQDEDETASSKSIELILRIIKAITYVITFTVVLLSSLTTRSLVLLMSSMVRPNKGIQVCSHGIPGAERGKMYEVRFELDHPERVAYIWALMALLWGPELMTFGRSIRLCWFKSINRPTLRTFLTVIVFESLHTIGVVLLVYAVFPSLDSVRGAVLPSGLCFIPCLFMMLSRNSRQDSRNRRLKIALDFCAFLVQLSALVFWPYQHYKDTANAFASTQTRAQHVVEACLMPVALLLTSFGWWENYVSIDSPWALIRSLARTKESLANAKTFTYLFVPLWKIVLMLATMLVTRYLIDGHVTPLFTKMKEGFSQHPIQLRAVQPSLADSSDLISVPALSLASSSPALPAPLALALASSAHLSLLQSLSVPSLTAGPSSIGAGAQLGASSPSLITGVDLSGIQLNSSPSNIVWMIVIQTSCAWVCYVFSKFSCRICIQRFSFAFPLLLIIPLTLSMLIGACGYNSDDKCSSSTAFYLPKYVFWTCHRIPFFSQQTDGSSNSGPINNNNNIYEYILWLLWLASQWWITAHIWTPRCERLATTDKLFVNPMFSSVIIDQSLAMSRRRDEESEIKPEDIVNLNIVNVADINLSTDPTDVMMRGDQAFGGSSTPASHYHLTQDPSQHYETISEHLDIENGINGKGQAGYTTADRVPSSASKANNSSSVSNNNKVQVSTDHITRIYACATMWHETVEEMTQMLKSVLRMDEDQSARRNAQKYLRIIDPDYYEFEVHIFFDDAFELSDDDDEQMQVNRFVKQLVEAINTAAKNVHQCDIRVKPPKKYPTPYGGRLEWLMPGHNKLVAHLKDKLKIRHRKRWSQVMYMYYLLGHRLMELPIDTSRKTVMAENTYILTLDGDINFRPHAVQLLVDLMKKNRKLGAACGRIHPVGSGPMVWYQKFEYAVGHWLHKSTEHMFGCVLCSPGCFSLFRAKALMDDNVMRRYTIKSEEAAHYVQYDQGEDRWLCTLLLQRGYRVEYSAASDAYTHCPEGFGEFYTQRRRWAPSTMANIMDLLGDYKKTVNINDSISTPYIIYQAMLMFGTILGPGTIFLMLVGAMNAVFQISNWDSFMINLIPIAVFVIICFTCTSDVQILVAQIMSAAYALLMMAVFVGIAIQMIEDSVLSPTNIFFLSLLASFLIAALAHPQEFSCFYPIALYLLCVPSMYLLLMIYSLVNLNVVSWGTREVIAKKSKAEMEQERLQAELEAKQKLNKGGAGNGILSLIGRAQGDGGTANDDDETEGSITFNLANLVRCMFCTYPRPNKEQLHLIRIEQALNLINTKIGFFMGPQHSHSHSNGPIKYQPLRNQPMDPETHQMRQGNSAMALFESANNTAGRTQRALSRSSRIKQAHDQMGNSHDDHDMIENMHDDNNMVTNQFDQADDFDIDERETCSKELAVRRDDLINPYWIEDKDLKNGEVCFLSAQETQFWHELIEKYLHPLDSNKDHQARVATELKELRNRVVFAIFMLNALFILAVFLLQLHKDTIHVEWPFGAKVNTTINPDTQEVTVIEEKLEMEPIGLVFVFFFAFILIIQFTGMILHRFGTLSHILASVELCPSGDNTDDINDDDFIKKNAIQLARELQQLKGIDGDDKSDDSRYGANGAVENRKLIENLDRRLKNAQRPIHTLDVAFRKRFIEVRKMAARGGMQGNVTPVLGGIRRRETVQALARRNQIIGDYTEMNGGGIVYGHDGTGGGVGGGVGNGSRMETLGQRNAFVKKRNVRPRPALDRNDFMMSSNDIPLVQRNNSGNNDGGAHLNSNFISDFEDEDDFSKTGPHSHSRHHPLE</sequence>
<proteinExistence type="predicted"/>
<feature type="transmembrane region" description="Helical" evidence="8">
    <location>
        <begin position="1583"/>
        <end position="1604"/>
    </location>
</feature>
<feature type="transmembrane region" description="Helical" evidence="8">
    <location>
        <begin position="1096"/>
        <end position="1121"/>
    </location>
</feature>
<dbReference type="Proteomes" id="UP000825002">
    <property type="component" value="Unassembled WGS sequence"/>
</dbReference>
<feature type="compositionally biased region" description="Low complexity" evidence="7">
    <location>
        <begin position="14"/>
        <end position="41"/>
    </location>
</feature>
<keyword evidence="5 8" id="KW-1133">Transmembrane helix</keyword>
<evidence type="ECO:0000256" key="5">
    <source>
        <dbReference type="ARBA" id="ARBA00022989"/>
    </source>
</evidence>
<dbReference type="SUPFAM" id="SSF53448">
    <property type="entry name" value="Nucleotide-diphospho-sugar transferases"/>
    <property type="match status" value="1"/>
</dbReference>
<dbReference type="Pfam" id="PF23000">
    <property type="entry name" value="ChitinSynthase_IV_N"/>
    <property type="match status" value="1"/>
</dbReference>
<evidence type="ECO:0000259" key="9">
    <source>
        <dbReference type="Pfam" id="PF23000"/>
    </source>
</evidence>
<gene>
    <name evidence="10" type="primary">chs-2</name>
    <name evidence="10" type="ORF">GZH46_01883</name>
</gene>
<feature type="compositionally biased region" description="Low complexity" evidence="7">
    <location>
        <begin position="722"/>
        <end position="736"/>
    </location>
</feature>
<feature type="non-terminal residue" evidence="10">
    <location>
        <position position="1"/>
    </location>
</feature>
<evidence type="ECO:0000256" key="1">
    <source>
        <dbReference type="ARBA" id="ARBA00004141"/>
    </source>
</evidence>
<feature type="transmembrane region" description="Helical" evidence="8">
    <location>
        <begin position="158"/>
        <end position="175"/>
    </location>
</feature>
<evidence type="ECO:0000313" key="10">
    <source>
        <dbReference type="EMBL" id="KAG9509594.1"/>
    </source>
</evidence>
<feature type="transmembrane region" description="Helical" evidence="8">
    <location>
        <begin position="509"/>
        <end position="529"/>
    </location>
</feature>
<feature type="transmembrane region" description="Helical" evidence="8">
    <location>
        <begin position="1133"/>
        <end position="1151"/>
    </location>
</feature>
<name>A0ABQ7S824_9ACAR</name>
<evidence type="ECO:0000256" key="7">
    <source>
        <dbReference type="SAM" id="MobiDB-lite"/>
    </source>
</evidence>
<feature type="transmembrane region" description="Helical" evidence="8">
    <location>
        <begin position="195"/>
        <end position="217"/>
    </location>
</feature>
<reference evidence="10 11" key="1">
    <citation type="submission" date="2020-10" db="EMBL/GenBank/DDBJ databases">
        <authorList>
            <person name="Klimov P.B."/>
            <person name="Dyachkov S.M."/>
            <person name="Chetverikov P.E."/>
        </authorList>
    </citation>
    <scope>NUCLEOTIDE SEQUENCE [LARGE SCALE GENOMIC DNA]</scope>
    <source>
        <strain evidence="10">BMOC 18-1129-001#AD2665</strain>
        <tissue evidence="10">Entire mites</tissue>
    </source>
</reference>
<organism evidence="10 11">
    <name type="scientific">Fragariocoptes setiger</name>
    <dbReference type="NCBI Taxonomy" id="1670756"/>
    <lineage>
        <taxon>Eukaryota</taxon>
        <taxon>Metazoa</taxon>
        <taxon>Ecdysozoa</taxon>
        <taxon>Arthropoda</taxon>
        <taxon>Chelicerata</taxon>
        <taxon>Arachnida</taxon>
        <taxon>Acari</taxon>
        <taxon>Acariformes</taxon>
        <taxon>Trombidiformes</taxon>
        <taxon>Prostigmata</taxon>
        <taxon>Eupodina</taxon>
        <taxon>Eriophyoidea</taxon>
        <taxon>Phytoptidae</taxon>
        <taxon>Fragariocoptes</taxon>
    </lineage>
</organism>
<dbReference type="InterPro" id="IPR029044">
    <property type="entry name" value="Nucleotide-diphossugar_trans"/>
</dbReference>
<dbReference type="PANTHER" id="PTHR22914:SF42">
    <property type="entry name" value="CHITIN SYNTHASE"/>
    <property type="match status" value="1"/>
</dbReference>
<feature type="transmembrane region" description="Helical" evidence="8">
    <location>
        <begin position="1215"/>
        <end position="1238"/>
    </location>
</feature>
<feature type="transmembrane region" description="Helical" evidence="8">
    <location>
        <begin position="342"/>
        <end position="367"/>
    </location>
</feature>
<feature type="transmembrane region" description="Helical" evidence="8">
    <location>
        <begin position="1525"/>
        <end position="1545"/>
    </location>
</feature>
<dbReference type="CDD" id="cd04190">
    <property type="entry name" value="Chitin_synth_C"/>
    <property type="match status" value="1"/>
</dbReference>
<accession>A0ABQ7S824</accession>
<feature type="region of interest" description="Disordered" evidence="7">
    <location>
        <begin position="1830"/>
        <end position="1850"/>
    </location>
</feature>
<keyword evidence="3" id="KW-0808">Transferase</keyword>
<keyword evidence="6 8" id="KW-0472">Membrane</keyword>
<evidence type="ECO:0000256" key="8">
    <source>
        <dbReference type="SAM" id="Phobius"/>
    </source>
</evidence>
<feature type="transmembrane region" description="Helical" evidence="8">
    <location>
        <begin position="223"/>
        <end position="243"/>
    </location>
</feature>
<evidence type="ECO:0000256" key="4">
    <source>
        <dbReference type="ARBA" id="ARBA00022692"/>
    </source>
</evidence>
<evidence type="ECO:0000256" key="2">
    <source>
        <dbReference type="ARBA" id="ARBA00012543"/>
    </source>
</evidence>
<feature type="region of interest" description="Disordered" evidence="7">
    <location>
        <begin position="1"/>
        <end position="60"/>
    </location>
</feature>
<dbReference type="InterPro" id="IPR055120">
    <property type="entry name" value="Chs-1/2_IV_N"/>
</dbReference>
<feature type="transmembrane region" description="Helical" evidence="8">
    <location>
        <begin position="255"/>
        <end position="276"/>
    </location>
</feature>
<feature type="region of interest" description="Disordered" evidence="7">
    <location>
        <begin position="705"/>
        <end position="736"/>
    </location>
</feature>
<keyword evidence="4 8" id="KW-0812">Transmembrane</keyword>
<feature type="transmembrane region" description="Helical" evidence="8">
    <location>
        <begin position="480"/>
        <end position="497"/>
    </location>
</feature>
<evidence type="ECO:0000313" key="11">
    <source>
        <dbReference type="Proteomes" id="UP000825002"/>
    </source>
</evidence>
<evidence type="ECO:0000256" key="3">
    <source>
        <dbReference type="ARBA" id="ARBA00022676"/>
    </source>
</evidence>
<dbReference type="PANTHER" id="PTHR22914">
    <property type="entry name" value="CHITIN SYNTHASE"/>
    <property type="match status" value="1"/>
</dbReference>
<dbReference type="EMBL" id="JAIFTH010000407">
    <property type="protein sequence ID" value="KAG9509594.1"/>
    <property type="molecule type" value="Genomic_DNA"/>
</dbReference>
<evidence type="ECO:0000256" key="6">
    <source>
        <dbReference type="ARBA" id="ARBA00023136"/>
    </source>
</evidence>
<feature type="domain" description="Chitin synthase chs-1/2 N-terminal putative transporter" evidence="9">
    <location>
        <begin position="89"/>
        <end position="380"/>
    </location>
</feature>
<dbReference type="Gene3D" id="3.90.550.10">
    <property type="entry name" value="Spore Coat Polysaccharide Biosynthesis Protein SpsA, Chain A"/>
    <property type="match status" value="1"/>
</dbReference>
<feature type="compositionally biased region" description="Basic residues" evidence="7">
    <location>
        <begin position="1840"/>
        <end position="1850"/>
    </location>
</feature>
<keyword evidence="3" id="KW-0328">Glycosyltransferase</keyword>
<feature type="transmembrane region" description="Helical" evidence="8">
    <location>
        <begin position="1191"/>
        <end position="1209"/>
    </location>
</feature>
<feature type="transmembrane region" description="Helical" evidence="8">
    <location>
        <begin position="95"/>
        <end position="116"/>
    </location>
</feature>
<comment type="subcellular location">
    <subcellularLocation>
        <location evidence="1">Membrane</location>
        <topology evidence="1">Multi-pass membrane protein</topology>
    </subcellularLocation>
</comment>
<feature type="transmembrane region" description="Helical" evidence="8">
    <location>
        <begin position="1157"/>
        <end position="1179"/>
    </location>
</feature>
<dbReference type="EC" id="2.4.1.16" evidence="2"/>
<keyword evidence="11" id="KW-1185">Reference proteome</keyword>